<evidence type="ECO:0000259" key="8">
    <source>
        <dbReference type="PROSITE" id="PS50110"/>
    </source>
</evidence>
<dbReference type="InterPro" id="IPR001610">
    <property type="entry name" value="PAC"/>
</dbReference>
<dbReference type="Gene3D" id="3.30.565.10">
    <property type="entry name" value="Histidine kinase-like ATPase, C-terminal domain"/>
    <property type="match status" value="1"/>
</dbReference>
<dbReference type="Gene3D" id="1.10.287.130">
    <property type="match status" value="1"/>
</dbReference>
<keyword evidence="5" id="KW-0067">ATP-binding</keyword>
<dbReference type="PANTHER" id="PTHR43065:SF10">
    <property type="entry name" value="PEROXIDE STRESS-ACTIVATED HISTIDINE KINASE MAK3"/>
    <property type="match status" value="1"/>
</dbReference>
<evidence type="ECO:0000256" key="5">
    <source>
        <dbReference type="ARBA" id="ARBA00022840"/>
    </source>
</evidence>
<dbReference type="Gene3D" id="3.30.450.20">
    <property type="entry name" value="PAS domain"/>
    <property type="match status" value="3"/>
</dbReference>
<dbReference type="Pfam" id="PF13426">
    <property type="entry name" value="PAS_9"/>
    <property type="match status" value="1"/>
</dbReference>
<dbReference type="CDD" id="cd00156">
    <property type="entry name" value="REC"/>
    <property type="match status" value="1"/>
</dbReference>
<dbReference type="CDD" id="cd00082">
    <property type="entry name" value="HisKA"/>
    <property type="match status" value="1"/>
</dbReference>
<keyword evidence="4 11" id="KW-0418">Kinase</keyword>
<dbReference type="PANTHER" id="PTHR43065">
    <property type="entry name" value="SENSOR HISTIDINE KINASE"/>
    <property type="match status" value="1"/>
</dbReference>
<evidence type="ECO:0000256" key="1">
    <source>
        <dbReference type="ARBA" id="ARBA00022553"/>
    </source>
</evidence>
<dbReference type="SUPFAM" id="SSF52172">
    <property type="entry name" value="CheY-like"/>
    <property type="match status" value="1"/>
</dbReference>
<feature type="domain" description="PAC" evidence="10">
    <location>
        <begin position="223"/>
        <end position="271"/>
    </location>
</feature>
<protein>
    <submittedName>
        <fullName evidence="11">Sensor histidine kinase RcsC</fullName>
        <ecNumber evidence="11">2.7.13.3</ecNumber>
    </submittedName>
</protein>
<evidence type="ECO:0000256" key="2">
    <source>
        <dbReference type="ARBA" id="ARBA00022679"/>
    </source>
</evidence>
<dbReference type="SMART" id="SM00388">
    <property type="entry name" value="HisKA"/>
    <property type="match status" value="1"/>
</dbReference>
<dbReference type="InterPro" id="IPR035965">
    <property type="entry name" value="PAS-like_dom_sf"/>
</dbReference>
<keyword evidence="12" id="KW-1185">Reference proteome</keyword>
<dbReference type="GO" id="GO:0004673">
    <property type="term" value="F:protein histidine kinase activity"/>
    <property type="evidence" value="ECO:0007669"/>
    <property type="project" value="UniProtKB-EC"/>
</dbReference>
<keyword evidence="1" id="KW-0597">Phosphoprotein</keyword>
<accession>A0ABY6HSD8</accession>
<dbReference type="NCBIfam" id="TIGR00229">
    <property type="entry name" value="sensory_box"/>
    <property type="match status" value="2"/>
</dbReference>
<feature type="domain" description="PAS" evidence="9">
    <location>
        <begin position="21"/>
        <end position="79"/>
    </location>
</feature>
<proteinExistence type="predicted"/>
<dbReference type="InterPro" id="IPR003661">
    <property type="entry name" value="HisK_dim/P_dom"/>
</dbReference>
<dbReference type="Pfam" id="PF02518">
    <property type="entry name" value="HATPase_c"/>
    <property type="match status" value="1"/>
</dbReference>
<dbReference type="PROSITE" id="PS50112">
    <property type="entry name" value="PAS"/>
    <property type="match status" value="1"/>
</dbReference>
<dbReference type="PROSITE" id="PS50110">
    <property type="entry name" value="RESPONSE_REGULATORY"/>
    <property type="match status" value="1"/>
</dbReference>
<evidence type="ECO:0000259" key="7">
    <source>
        <dbReference type="PROSITE" id="PS50109"/>
    </source>
</evidence>
<organism evidence="11 12">
    <name type="scientific">Candidatus Lokiarchaeum ossiferum</name>
    <dbReference type="NCBI Taxonomy" id="2951803"/>
    <lineage>
        <taxon>Archaea</taxon>
        <taxon>Promethearchaeati</taxon>
        <taxon>Promethearchaeota</taxon>
        <taxon>Promethearchaeia</taxon>
        <taxon>Promethearchaeales</taxon>
        <taxon>Promethearchaeaceae</taxon>
        <taxon>Candidatus Lokiarchaeum</taxon>
    </lineage>
</organism>
<dbReference type="EC" id="2.7.13.3" evidence="11"/>
<sequence length="765" mass="85880">MNQPKALVQDLSENEKFYHSNKEKFEYLFKNMSTGVVYHAANGKIVSANRSAARILGLTMDQLLGKTTMDPRWKMIHEDGTLVDGTMHPSMIALKTGKKIGPVVRGVFHPEKDTYLWLQISATPLFKTGTTSPYQVFVTFDDISDRVKAEKRYQSLFTNAQVALFRTGITDGKLYEINKQYAEMAGYSSIEECMANFNASEAWVVPDERLKLIQELREKGHVSDFETQIVRKDGSVIYILFSATIYPNKGFIEGSIVDITKRKAAEDEITVAHQRLRTILDKMDALVYVADMETYEILFANHPLKNQVGEVEGKICWKALHPEQDGPCDFCTNQKLFDENGNLSGVYRWEHFNSSVGKWYACQDMGITWTDDRIVKLEIATDINERKNSEAAILKNQVLSAMGEIAYGVAHDFNNSLQGIFGNLELASMENLSDDALKYIKTAKSLASDAASRVKQLQFYGKKSNDPTNYISINICDVVNESIEQTRHLWKDESEKLGITIKVTASLIEDRFILGNQAELRSVFYNIIKNSIQAMPDGGIIDIKAKDDGNFISLTFSDTGIGMKEYVKQHVFRPFFSTKGFEQGKGLGLSIAYSIIRDHKGELNIISTAVGKGSTFEIRLPLSTHQKPPLNKVTTKLNANLNILWVDDEKSILNYGKVMLSQLGNRVEVALSAERALKLLEDHSYDLLITDIGMPGMNGWQLADQVKGKYPKMKIAVVTGWGDYISNEQKIKSGVSYLLGKPISKDEIQDIINSVITMKGNTLNI</sequence>
<reference evidence="11" key="1">
    <citation type="submission" date="2022-09" db="EMBL/GenBank/DDBJ databases">
        <title>Actin cytoskeleton and complex cell architecture in an #Asgard archaeon.</title>
        <authorList>
            <person name="Ponce Toledo R.I."/>
            <person name="Schleper C."/>
            <person name="Rodrigues Oliveira T."/>
            <person name="Wollweber F."/>
            <person name="Xu J."/>
            <person name="Rittmann S."/>
            <person name="Klingl A."/>
            <person name="Pilhofer M."/>
        </authorList>
    </citation>
    <scope>NUCLEOTIDE SEQUENCE</scope>
    <source>
        <strain evidence="11">B-35</strain>
    </source>
</reference>
<dbReference type="InterPro" id="IPR036097">
    <property type="entry name" value="HisK_dim/P_sf"/>
</dbReference>
<dbReference type="InterPro" id="IPR000700">
    <property type="entry name" value="PAS-assoc_C"/>
</dbReference>
<keyword evidence="6" id="KW-0902">Two-component regulatory system</keyword>
<evidence type="ECO:0000259" key="10">
    <source>
        <dbReference type="PROSITE" id="PS50113"/>
    </source>
</evidence>
<dbReference type="InterPro" id="IPR011006">
    <property type="entry name" value="CheY-like_superfamily"/>
</dbReference>
<feature type="domain" description="Response regulatory" evidence="8">
    <location>
        <begin position="642"/>
        <end position="756"/>
    </location>
</feature>
<dbReference type="Pfam" id="PF13188">
    <property type="entry name" value="PAS_8"/>
    <property type="match status" value="1"/>
</dbReference>
<feature type="domain" description="Histidine kinase" evidence="7">
    <location>
        <begin position="408"/>
        <end position="624"/>
    </location>
</feature>
<dbReference type="SMART" id="SM00091">
    <property type="entry name" value="PAS"/>
    <property type="match status" value="3"/>
</dbReference>
<dbReference type="SUPFAM" id="SSF55785">
    <property type="entry name" value="PYP-like sensor domain (PAS domain)"/>
    <property type="match status" value="3"/>
</dbReference>
<dbReference type="InterPro" id="IPR004358">
    <property type="entry name" value="Sig_transdc_His_kin-like_C"/>
</dbReference>
<dbReference type="CDD" id="cd00130">
    <property type="entry name" value="PAS"/>
    <property type="match status" value="1"/>
</dbReference>
<dbReference type="Pfam" id="PF00072">
    <property type="entry name" value="Response_reg"/>
    <property type="match status" value="1"/>
</dbReference>
<dbReference type="Gene3D" id="3.40.50.2300">
    <property type="match status" value="1"/>
</dbReference>
<evidence type="ECO:0000313" key="11">
    <source>
        <dbReference type="EMBL" id="UYP45762.1"/>
    </source>
</evidence>
<dbReference type="SUPFAM" id="SSF47384">
    <property type="entry name" value="Homodimeric domain of signal transducing histidine kinase"/>
    <property type="match status" value="1"/>
</dbReference>
<keyword evidence="3" id="KW-0547">Nucleotide-binding</keyword>
<dbReference type="SMART" id="SM00086">
    <property type="entry name" value="PAC"/>
    <property type="match status" value="2"/>
</dbReference>
<dbReference type="SMART" id="SM00448">
    <property type="entry name" value="REC"/>
    <property type="match status" value="1"/>
</dbReference>
<dbReference type="InterPro" id="IPR001789">
    <property type="entry name" value="Sig_transdc_resp-reg_receiver"/>
</dbReference>
<evidence type="ECO:0000313" key="12">
    <source>
        <dbReference type="Proteomes" id="UP001208689"/>
    </source>
</evidence>
<dbReference type="InterPro" id="IPR000014">
    <property type="entry name" value="PAS"/>
</dbReference>
<gene>
    <name evidence="11" type="ORF">NEF87_002047</name>
</gene>
<keyword evidence="2 11" id="KW-0808">Transferase</keyword>
<dbReference type="InterPro" id="IPR005467">
    <property type="entry name" value="His_kinase_dom"/>
</dbReference>
<name>A0ABY6HSD8_9ARCH</name>
<dbReference type="InterPro" id="IPR036890">
    <property type="entry name" value="HATPase_C_sf"/>
</dbReference>
<evidence type="ECO:0000259" key="9">
    <source>
        <dbReference type="PROSITE" id="PS50112"/>
    </source>
</evidence>
<dbReference type="PROSITE" id="PS50113">
    <property type="entry name" value="PAC"/>
    <property type="match status" value="1"/>
</dbReference>
<dbReference type="InterPro" id="IPR003594">
    <property type="entry name" value="HATPase_dom"/>
</dbReference>
<dbReference type="EMBL" id="CP104013">
    <property type="protein sequence ID" value="UYP45762.1"/>
    <property type="molecule type" value="Genomic_DNA"/>
</dbReference>
<dbReference type="PROSITE" id="PS50109">
    <property type="entry name" value="HIS_KIN"/>
    <property type="match status" value="1"/>
</dbReference>
<dbReference type="PRINTS" id="PR00344">
    <property type="entry name" value="BCTRLSENSOR"/>
</dbReference>
<evidence type="ECO:0000256" key="4">
    <source>
        <dbReference type="ARBA" id="ARBA00022777"/>
    </source>
</evidence>
<evidence type="ECO:0000256" key="3">
    <source>
        <dbReference type="ARBA" id="ARBA00022741"/>
    </source>
</evidence>
<dbReference type="Proteomes" id="UP001208689">
    <property type="component" value="Chromosome"/>
</dbReference>
<dbReference type="SUPFAM" id="SSF55874">
    <property type="entry name" value="ATPase domain of HSP90 chaperone/DNA topoisomerase II/histidine kinase"/>
    <property type="match status" value="1"/>
</dbReference>
<evidence type="ECO:0000256" key="6">
    <source>
        <dbReference type="ARBA" id="ARBA00023012"/>
    </source>
</evidence>
<dbReference type="SMART" id="SM00387">
    <property type="entry name" value="HATPase_c"/>
    <property type="match status" value="1"/>
</dbReference>